<accession>A0ABV5PFU6</accession>
<name>A0ABV5PFU6_STRCM</name>
<evidence type="ECO:0000259" key="1">
    <source>
        <dbReference type="Pfam" id="PF12476"/>
    </source>
</evidence>
<feature type="domain" description="Endonuclease GajA/Old nuclease/RecF-like AAA" evidence="2">
    <location>
        <begin position="6"/>
        <end position="51"/>
    </location>
</feature>
<proteinExistence type="predicted"/>
<feature type="domain" description="Endonuclease GajA/Old nuclease/RecF-like AAA" evidence="2">
    <location>
        <begin position="277"/>
        <end position="352"/>
    </location>
</feature>
<dbReference type="Proteomes" id="UP001589718">
    <property type="component" value="Unassembled WGS sequence"/>
</dbReference>
<dbReference type="InterPro" id="IPR014592">
    <property type="entry name" value="P-loop_UCP034888"/>
</dbReference>
<feature type="domain" description="DUF3696" evidence="1">
    <location>
        <begin position="365"/>
        <end position="410"/>
    </location>
</feature>
<evidence type="ECO:0000313" key="3">
    <source>
        <dbReference type="EMBL" id="MFB9521969.1"/>
    </source>
</evidence>
<keyword evidence="4" id="KW-1185">Reference proteome</keyword>
<dbReference type="RefSeq" id="WP_345228725.1">
    <property type="nucleotide sequence ID" value="NZ_BAAAXE010000015.1"/>
</dbReference>
<dbReference type="InterPro" id="IPR041685">
    <property type="entry name" value="AAA_GajA/Old/RecF-like"/>
</dbReference>
<protein>
    <submittedName>
        <fullName evidence="3">DUF3696 domain-containing protein</fullName>
    </submittedName>
</protein>
<dbReference type="Pfam" id="PF13175">
    <property type="entry name" value="AAA_15"/>
    <property type="match status" value="2"/>
</dbReference>
<sequence length="425" mass="46827">MNGAQMSLERFSLENYRCFKEKQEVELGRITVVLGRNNSGKSAIVRSLPLLSIGIRGNSPHPLDLDLIQGFTPSFTDLIHGSSPHGHIRLGASIGIKGGEVVKATAEVQNIANQGTQLVSSLEISCGSQVANISWIRGVDAYSPEKRAYLVDGHERNVGFRGLLPDPADWPDSVSGVRGVTGLIREGLDEIRYLGPFRKSPERFFRSPVRTPSSVGYRGERALGVLAADEVYGRGLIGREANALLESILPGWRLEVTDVGSGMYIPKLRSLRDPDLVVHIDDVGTGVVQFLPIVIQRAADRVEPPAGPVIEIVEEPELHLHPSAHAVMADLYVDAVQESQVRFLVETHSENFLLRLRRRVAERKLAPEDVKIYFVEQAEGLAALRKIEVDALGNLDYWPRGVFAEDFEEVRALAEAQANRIDDAR</sequence>
<dbReference type="Gene3D" id="3.40.50.300">
    <property type="entry name" value="P-loop containing nucleotide triphosphate hydrolases"/>
    <property type="match status" value="1"/>
</dbReference>
<reference evidence="3 4" key="1">
    <citation type="submission" date="2024-09" db="EMBL/GenBank/DDBJ databases">
        <authorList>
            <person name="Sun Q."/>
            <person name="Mori K."/>
        </authorList>
    </citation>
    <scope>NUCLEOTIDE SEQUENCE [LARGE SCALE GENOMIC DNA]</scope>
    <source>
        <strain evidence="3 4">JCM 4362</strain>
    </source>
</reference>
<dbReference type="Pfam" id="PF12476">
    <property type="entry name" value="DUF3696"/>
    <property type="match status" value="1"/>
</dbReference>
<dbReference type="PIRSF" id="PIRSF034888">
    <property type="entry name" value="P-loop_UCP034888"/>
    <property type="match status" value="1"/>
</dbReference>
<evidence type="ECO:0000313" key="4">
    <source>
        <dbReference type="Proteomes" id="UP001589718"/>
    </source>
</evidence>
<dbReference type="InterPro" id="IPR027417">
    <property type="entry name" value="P-loop_NTPase"/>
</dbReference>
<evidence type="ECO:0000259" key="2">
    <source>
        <dbReference type="Pfam" id="PF13175"/>
    </source>
</evidence>
<dbReference type="PANTHER" id="PTHR43581">
    <property type="entry name" value="ATP/GTP PHOSPHATASE"/>
    <property type="match status" value="1"/>
</dbReference>
<dbReference type="SUPFAM" id="SSF52540">
    <property type="entry name" value="P-loop containing nucleoside triphosphate hydrolases"/>
    <property type="match status" value="1"/>
</dbReference>
<dbReference type="PANTHER" id="PTHR43581:SF2">
    <property type="entry name" value="EXCINUCLEASE ATPASE SUBUNIT"/>
    <property type="match status" value="1"/>
</dbReference>
<dbReference type="InterPro" id="IPR051396">
    <property type="entry name" value="Bact_Antivir_Def_Nuclease"/>
</dbReference>
<dbReference type="EMBL" id="JBHMCR010000009">
    <property type="protein sequence ID" value="MFB9521969.1"/>
    <property type="molecule type" value="Genomic_DNA"/>
</dbReference>
<organism evidence="3 4">
    <name type="scientific">Streptomyces cremeus</name>
    <dbReference type="NCBI Taxonomy" id="66881"/>
    <lineage>
        <taxon>Bacteria</taxon>
        <taxon>Bacillati</taxon>
        <taxon>Actinomycetota</taxon>
        <taxon>Actinomycetes</taxon>
        <taxon>Kitasatosporales</taxon>
        <taxon>Streptomycetaceae</taxon>
        <taxon>Streptomyces</taxon>
    </lineage>
</organism>
<dbReference type="InterPro" id="IPR022532">
    <property type="entry name" value="DUF3696"/>
</dbReference>
<comment type="caution">
    <text evidence="3">The sequence shown here is derived from an EMBL/GenBank/DDBJ whole genome shotgun (WGS) entry which is preliminary data.</text>
</comment>
<gene>
    <name evidence="3" type="ORF">ACFFTU_18655</name>
</gene>